<dbReference type="KEGG" id="fll:EI427_23510"/>
<evidence type="ECO:0000313" key="2">
    <source>
        <dbReference type="Proteomes" id="UP000267268"/>
    </source>
</evidence>
<dbReference type="Pfam" id="PF15575">
    <property type="entry name" value="Imm49"/>
    <property type="match status" value="1"/>
</dbReference>
<dbReference type="EMBL" id="CP034563">
    <property type="protein sequence ID" value="AZQ65184.1"/>
    <property type="molecule type" value="Genomic_DNA"/>
</dbReference>
<gene>
    <name evidence="1" type="ORF">EI427_23510</name>
</gene>
<evidence type="ECO:0000313" key="1">
    <source>
        <dbReference type="EMBL" id="AZQ65184.1"/>
    </source>
</evidence>
<name>A0A3Q9FU71_9BACT</name>
<keyword evidence="2" id="KW-1185">Reference proteome</keyword>
<sequence length="294" mass="34933">MIHIKRNETHRSKNLDLVYKYINREKKKLKEHFAENTFIEDTDRIGLYTRGFLDKVFELSVLEGDNHREEQIYFLSLIKRFAKAHYILAYHPEEMVEISLEKGKTHQVKAPKGLKLLVDFNSWLRYLSIFIVLRDREGFDLMLKAKEEYFRLSNAHYDKLDHILIQFFKAIENPTDTLTLKAFEATEPFVGNYLDEKFAAEFVLNQFEPLLCVYDALFRQDDDLFNKELEKALKLHQEYYTDESDDTDHSADASKGWISWLLLAPVTMAYDRGVKINVSSEYIPEWLYKKEFDI</sequence>
<dbReference type="OrthoDB" id="942147at2"/>
<accession>A0A3Q9FU71</accession>
<proteinExistence type="predicted"/>
<reference evidence="1 2" key="1">
    <citation type="submission" date="2018-12" db="EMBL/GenBank/DDBJ databases">
        <title>Flammeovirga pectinis sp. nov., isolated from the gut of the Korean scallop, Patinopecten yessoensis.</title>
        <authorList>
            <person name="Bae J.-W."/>
            <person name="Jeong Y.-S."/>
            <person name="Kang W."/>
        </authorList>
    </citation>
    <scope>NUCLEOTIDE SEQUENCE [LARGE SCALE GENOMIC DNA]</scope>
    <source>
        <strain evidence="1 2">L12M1</strain>
    </source>
</reference>
<organism evidence="1 2">
    <name type="scientific">Flammeovirga pectinis</name>
    <dbReference type="NCBI Taxonomy" id="2494373"/>
    <lineage>
        <taxon>Bacteria</taxon>
        <taxon>Pseudomonadati</taxon>
        <taxon>Bacteroidota</taxon>
        <taxon>Cytophagia</taxon>
        <taxon>Cytophagales</taxon>
        <taxon>Flammeovirgaceae</taxon>
        <taxon>Flammeovirga</taxon>
    </lineage>
</organism>
<protein>
    <submittedName>
        <fullName evidence="1">Uncharacterized protein</fullName>
    </submittedName>
</protein>
<dbReference type="InterPro" id="IPR029074">
    <property type="entry name" value="Imm49"/>
</dbReference>
<dbReference type="RefSeq" id="WP_126619650.1">
    <property type="nucleotide sequence ID" value="NZ_CP034563.1"/>
</dbReference>
<dbReference type="AlphaFoldDB" id="A0A3Q9FU71"/>
<dbReference type="Proteomes" id="UP000267268">
    <property type="component" value="Chromosome 2"/>
</dbReference>